<comment type="caution">
    <text evidence="2">The sequence shown here is derived from an EMBL/GenBank/DDBJ whole genome shotgun (WGS) entry which is preliminary data.</text>
</comment>
<keyword evidence="3" id="KW-1185">Reference proteome</keyword>
<protein>
    <submittedName>
        <fullName evidence="2">Uncharacterized protein</fullName>
    </submittedName>
</protein>
<evidence type="ECO:0000313" key="2">
    <source>
        <dbReference type="EMBL" id="KAA8566606.1"/>
    </source>
</evidence>
<dbReference type="Proteomes" id="UP000322873">
    <property type="component" value="Unassembled WGS sequence"/>
</dbReference>
<feature type="signal peptide" evidence="1">
    <location>
        <begin position="1"/>
        <end position="19"/>
    </location>
</feature>
<evidence type="ECO:0000313" key="3">
    <source>
        <dbReference type="Proteomes" id="UP000322873"/>
    </source>
</evidence>
<feature type="chain" id="PRO_5024270427" evidence="1">
    <location>
        <begin position="20"/>
        <end position="166"/>
    </location>
</feature>
<name>A0A5M9JFW4_MONFR</name>
<gene>
    <name evidence="2" type="ORF">EYC84_009152</name>
</gene>
<keyword evidence="1" id="KW-0732">Signal</keyword>
<accession>A0A5M9JFW4</accession>
<proteinExistence type="predicted"/>
<evidence type="ECO:0000256" key="1">
    <source>
        <dbReference type="SAM" id="SignalP"/>
    </source>
</evidence>
<dbReference type="EMBL" id="VICG01000012">
    <property type="protein sequence ID" value="KAA8566606.1"/>
    <property type="molecule type" value="Genomic_DNA"/>
</dbReference>
<sequence>MNNKYLLVITLLFPPLLFPFKSESSLFPSYPLLPIFIHPTHSHIRTFARSHIHTFIHSYILTSSHPIHTSIRPSILPSSLPLSLPLSSDQQPIPSSSHNFSYSCLLYLRPLTTTHSLPLTYSHYPSYTIILTVYKISILPPPLSAIFPLSSSRAHPANSVDTPHSP</sequence>
<organism evidence="2 3">
    <name type="scientific">Monilinia fructicola</name>
    <name type="common">Brown rot fungus</name>
    <name type="synonym">Ciboria fructicola</name>
    <dbReference type="NCBI Taxonomy" id="38448"/>
    <lineage>
        <taxon>Eukaryota</taxon>
        <taxon>Fungi</taxon>
        <taxon>Dikarya</taxon>
        <taxon>Ascomycota</taxon>
        <taxon>Pezizomycotina</taxon>
        <taxon>Leotiomycetes</taxon>
        <taxon>Helotiales</taxon>
        <taxon>Sclerotiniaceae</taxon>
        <taxon>Monilinia</taxon>
    </lineage>
</organism>
<reference evidence="2 3" key="1">
    <citation type="submission" date="2019-06" db="EMBL/GenBank/DDBJ databases">
        <title>Genome Sequence of the Brown Rot Fungal Pathogen Monilinia fructicola.</title>
        <authorList>
            <person name="De Miccolis Angelini R.M."/>
            <person name="Landi L."/>
            <person name="Abate D."/>
            <person name="Pollastro S."/>
            <person name="Romanazzi G."/>
            <person name="Faretra F."/>
        </authorList>
    </citation>
    <scope>NUCLEOTIDE SEQUENCE [LARGE SCALE GENOMIC DNA]</scope>
    <source>
        <strain evidence="2 3">Mfrc123</strain>
    </source>
</reference>
<dbReference type="AlphaFoldDB" id="A0A5M9JFW4"/>